<dbReference type="KEGG" id="daf:Desaf_2114"/>
<evidence type="ECO:0000259" key="7">
    <source>
        <dbReference type="Pfam" id="PF02272"/>
    </source>
</evidence>
<dbReference type="AlphaFoldDB" id="F3Z3Z1"/>
<dbReference type="Pfam" id="PF17768">
    <property type="entry name" value="RecJ_OB"/>
    <property type="match status" value="1"/>
</dbReference>
<dbReference type="EMBL" id="CP003221">
    <property type="protein sequence ID" value="EGJ50443.1"/>
    <property type="molecule type" value="Genomic_DNA"/>
</dbReference>
<evidence type="ECO:0000313" key="10">
    <source>
        <dbReference type="Proteomes" id="UP000007844"/>
    </source>
</evidence>
<feature type="domain" description="DHHA1" evidence="7">
    <location>
        <begin position="360"/>
        <end position="450"/>
    </location>
</feature>
<evidence type="ECO:0000259" key="6">
    <source>
        <dbReference type="Pfam" id="PF01368"/>
    </source>
</evidence>
<dbReference type="InterPro" id="IPR041122">
    <property type="entry name" value="RecJ_OB"/>
</dbReference>
<evidence type="ECO:0000256" key="4">
    <source>
        <dbReference type="ARBA" id="ARBA00022801"/>
    </source>
</evidence>
<dbReference type="Gene3D" id="3.90.1640.30">
    <property type="match status" value="1"/>
</dbReference>
<dbReference type="Gene3D" id="3.10.310.30">
    <property type="match status" value="1"/>
</dbReference>
<evidence type="ECO:0000256" key="1">
    <source>
        <dbReference type="ARBA" id="ARBA00005915"/>
    </source>
</evidence>
<dbReference type="InterPro" id="IPR003156">
    <property type="entry name" value="DHHA1_dom"/>
</dbReference>
<dbReference type="GO" id="GO:0006310">
    <property type="term" value="P:DNA recombination"/>
    <property type="evidence" value="ECO:0007669"/>
    <property type="project" value="InterPro"/>
</dbReference>
<dbReference type="Proteomes" id="UP000007844">
    <property type="component" value="Chromosome"/>
</dbReference>
<protein>
    <recommendedName>
        <fullName evidence="2">Single-stranded-DNA-specific exonuclease RecJ</fullName>
    </recommendedName>
</protein>
<dbReference type="PANTHER" id="PTHR30255">
    <property type="entry name" value="SINGLE-STRANDED-DNA-SPECIFIC EXONUCLEASE RECJ"/>
    <property type="match status" value="1"/>
</dbReference>
<name>F3Z3Z1_DESAF</name>
<feature type="domain" description="DDH" evidence="6">
    <location>
        <begin position="93"/>
        <end position="239"/>
    </location>
</feature>
<organism evidence="9 10">
    <name type="scientific">Desulfocurvibacter africanus subsp. africanus str. Walvis Bay</name>
    <dbReference type="NCBI Taxonomy" id="690850"/>
    <lineage>
        <taxon>Bacteria</taxon>
        <taxon>Pseudomonadati</taxon>
        <taxon>Thermodesulfobacteriota</taxon>
        <taxon>Desulfovibrionia</taxon>
        <taxon>Desulfovibrionales</taxon>
        <taxon>Desulfovibrionaceae</taxon>
        <taxon>Desulfocurvibacter</taxon>
    </lineage>
</organism>
<dbReference type="RefSeq" id="WP_014260186.1">
    <property type="nucleotide sequence ID" value="NC_016629.1"/>
</dbReference>
<evidence type="ECO:0000256" key="2">
    <source>
        <dbReference type="ARBA" id="ARBA00019841"/>
    </source>
</evidence>
<evidence type="ECO:0000313" key="9">
    <source>
        <dbReference type="EMBL" id="EGJ50443.1"/>
    </source>
</evidence>
<dbReference type="InterPro" id="IPR038763">
    <property type="entry name" value="DHH_sf"/>
</dbReference>
<keyword evidence="5 9" id="KW-0269">Exonuclease</keyword>
<evidence type="ECO:0000256" key="5">
    <source>
        <dbReference type="ARBA" id="ARBA00022839"/>
    </source>
</evidence>
<dbReference type="GO" id="GO:0003676">
    <property type="term" value="F:nucleic acid binding"/>
    <property type="evidence" value="ECO:0007669"/>
    <property type="project" value="InterPro"/>
</dbReference>
<proteinExistence type="inferred from homology"/>
<evidence type="ECO:0000256" key="3">
    <source>
        <dbReference type="ARBA" id="ARBA00022722"/>
    </source>
</evidence>
<gene>
    <name evidence="9" type="ORF">Desaf_2114</name>
</gene>
<dbReference type="InterPro" id="IPR004610">
    <property type="entry name" value="RecJ"/>
</dbReference>
<dbReference type="GO" id="GO:0008409">
    <property type="term" value="F:5'-3' exonuclease activity"/>
    <property type="evidence" value="ECO:0007669"/>
    <property type="project" value="InterPro"/>
</dbReference>
<comment type="similarity">
    <text evidence="1">Belongs to the RecJ family.</text>
</comment>
<dbReference type="InterPro" id="IPR001667">
    <property type="entry name" value="DDH_dom"/>
</dbReference>
<dbReference type="GO" id="GO:0006281">
    <property type="term" value="P:DNA repair"/>
    <property type="evidence" value="ECO:0007669"/>
    <property type="project" value="InterPro"/>
</dbReference>
<keyword evidence="4" id="KW-0378">Hydrolase</keyword>
<reference evidence="9 10" key="1">
    <citation type="journal article" date="2011" name="J. Bacteriol.">
        <title>Genome sequence of the mercury-methylating and pleomorphic Desulfovibrio africanus Strain Walvis Bay.</title>
        <authorList>
            <person name="Brown S.D."/>
            <person name="Wall J.D."/>
            <person name="Kucken A.M."/>
            <person name="Gilmour C.C."/>
            <person name="Podar M."/>
            <person name="Brandt C.C."/>
            <person name="Teshima H."/>
            <person name="Detter J.C."/>
            <person name="Han C.S."/>
            <person name="Land M.L."/>
            <person name="Lucas S."/>
            <person name="Han J."/>
            <person name="Pennacchio L."/>
            <person name="Nolan M."/>
            <person name="Pitluck S."/>
            <person name="Woyke T."/>
            <person name="Goodwin L."/>
            <person name="Palumbo A.V."/>
            <person name="Elias D.A."/>
        </authorList>
    </citation>
    <scope>NUCLEOTIDE SEQUENCE [LARGE SCALE GENOMIC DNA]</scope>
    <source>
        <strain evidence="9 10">Walvis Bay</strain>
    </source>
</reference>
<accession>F3Z3Z1</accession>
<keyword evidence="3" id="KW-0540">Nuclease</keyword>
<dbReference type="InterPro" id="IPR051673">
    <property type="entry name" value="SSDNA_exonuclease_RecJ"/>
</dbReference>
<dbReference type="eggNOG" id="COG0608">
    <property type="taxonomic scope" value="Bacteria"/>
</dbReference>
<dbReference type="NCBIfam" id="TIGR00644">
    <property type="entry name" value="recJ"/>
    <property type="match status" value="1"/>
</dbReference>
<dbReference type="Pfam" id="PF02272">
    <property type="entry name" value="DHHA1"/>
    <property type="match status" value="1"/>
</dbReference>
<feature type="domain" description="RecJ OB" evidence="8">
    <location>
        <begin position="465"/>
        <end position="570"/>
    </location>
</feature>
<evidence type="ECO:0000259" key="8">
    <source>
        <dbReference type="Pfam" id="PF17768"/>
    </source>
</evidence>
<dbReference type="HOGENOM" id="CLU_009736_5_2_7"/>
<dbReference type="STRING" id="690850.Desaf_2114"/>
<dbReference type="PANTHER" id="PTHR30255:SF2">
    <property type="entry name" value="SINGLE-STRANDED-DNA-SPECIFIC EXONUCLEASE RECJ"/>
    <property type="match status" value="1"/>
</dbReference>
<dbReference type="SUPFAM" id="SSF64182">
    <property type="entry name" value="DHH phosphoesterases"/>
    <property type="match status" value="1"/>
</dbReference>
<keyword evidence="10" id="KW-1185">Reference proteome</keyword>
<dbReference type="Pfam" id="PF01368">
    <property type="entry name" value="DHH"/>
    <property type="match status" value="1"/>
</dbReference>
<sequence length="574" mass="62041">MSSTESQHVSQARRWIFRHSDQAPAETESWAHELGVSPLLAALLWQRGLRTLRDMDVFLSPGLRHLAKPGDFPGLDDAARVLAQGLEQGLPMAVWGDYDVDGVTATALVTDVLARRGFAVRHYLPNRMEEGYGLNLQGIEQLAAEGVRLLLTVDCGITSTVEIARARELGMTVVVTDHHLPGSELPAAHGMCNPRLAPCPCDSLAGVGVAFLLMAAVNRLLPGSPCDMREVLDLVALGTLADVVDLNGQNRILVKNGLLLIAEGRRPGIFALKEAACYNPTAPMGAGQVVFGLAPRINAAGRLGQADLALELLLAPDRETARPLAAKLDAMNSERKHEEERITAEALAQAETQLHRVGLVLSSPGWHHGVIGIVASRMVEAFYRPVLILSEEDGLLKGSGRSIDEFDLHQGLCACATLLTGFGGHRQAAGLRLRSSELDALREAFDQAVRTQVGDAPLAPRMKLDGLLAFGLIDQRLLRELELLQPFGMGNPEPVFLHSGAMVRAHRIFAGKHVSLDLRDEASGVTLKAKAWRQAESLPHAVLGKPISLAFTPKINSYNGLDQIELHIKDWKPA</sequence>